<evidence type="ECO:0000256" key="4">
    <source>
        <dbReference type="ARBA" id="ARBA00022737"/>
    </source>
</evidence>
<dbReference type="InterPro" id="IPR011990">
    <property type="entry name" value="TPR-like_helical_dom_sf"/>
</dbReference>
<dbReference type="GeneID" id="113398279"/>
<reference evidence="10" key="1">
    <citation type="submission" date="2025-05" db="UniProtKB">
        <authorList>
            <consortium name="RefSeq"/>
        </authorList>
    </citation>
    <scope>NUCLEOTIDE SEQUENCE [LARGE SCALE GENOMIC DNA]</scope>
</reference>
<comment type="subunit">
    <text evidence="2">Interacts with microtubules.</text>
</comment>
<feature type="coiled-coil region" evidence="9">
    <location>
        <begin position="159"/>
        <end position="186"/>
    </location>
</feature>
<organism evidence="10 11">
    <name type="scientific">Vanessa tameamea</name>
    <name type="common">Kamehameha butterfly</name>
    <dbReference type="NCBI Taxonomy" id="334116"/>
    <lineage>
        <taxon>Eukaryota</taxon>
        <taxon>Metazoa</taxon>
        <taxon>Ecdysozoa</taxon>
        <taxon>Arthropoda</taxon>
        <taxon>Hexapoda</taxon>
        <taxon>Insecta</taxon>
        <taxon>Pterygota</taxon>
        <taxon>Neoptera</taxon>
        <taxon>Endopterygota</taxon>
        <taxon>Lepidoptera</taxon>
        <taxon>Glossata</taxon>
        <taxon>Ditrysia</taxon>
        <taxon>Papilionoidea</taxon>
        <taxon>Nymphalidae</taxon>
        <taxon>Nymphalinae</taxon>
        <taxon>Vanessa</taxon>
    </lineage>
</organism>
<evidence type="ECO:0000256" key="7">
    <source>
        <dbReference type="ARBA" id="ARBA00039966"/>
    </source>
</evidence>
<keyword evidence="3" id="KW-0963">Cytoplasm</keyword>
<evidence type="ECO:0000313" key="11">
    <source>
        <dbReference type="RefSeq" id="XP_064076922.1"/>
    </source>
</evidence>
<dbReference type="PANTHER" id="PTHR16056:SF16">
    <property type="entry name" value="REGULATOR OF MICROTUBULE DYNAMICS PROTEIN 1"/>
    <property type="match status" value="1"/>
</dbReference>
<keyword evidence="6" id="KW-0206">Cytoskeleton</keyword>
<proteinExistence type="predicted"/>
<reference evidence="11" key="2">
    <citation type="submission" date="2025-08" db="UniProtKB">
        <authorList>
            <consortium name="RefSeq"/>
        </authorList>
    </citation>
    <scope>IDENTIFICATION</scope>
    <source>
        <tissue evidence="11">Whole body</tissue>
    </source>
</reference>
<protein>
    <recommendedName>
        <fullName evidence="7">Regulator of microtubule dynamics protein 1</fullName>
    </recommendedName>
    <alternativeName>
        <fullName evidence="8">Protein FAM82B</fullName>
    </alternativeName>
</protein>
<dbReference type="PANTHER" id="PTHR16056">
    <property type="entry name" value="REGULATOR OF MICROTUBULE DYNAMICS PROTEIN"/>
    <property type="match status" value="1"/>
</dbReference>
<comment type="subcellular location">
    <subcellularLocation>
        <location evidence="1">Cytoplasm</location>
        <location evidence="1">Cytoskeleton</location>
    </subcellularLocation>
</comment>
<accession>A0ABM4B067</accession>
<keyword evidence="5" id="KW-0802">TPR repeat</keyword>
<dbReference type="RefSeq" id="XP_064076922.1">
    <property type="nucleotide sequence ID" value="XM_064220852.1"/>
</dbReference>
<keyword evidence="4" id="KW-0677">Repeat</keyword>
<evidence type="ECO:0000313" key="10">
    <source>
        <dbReference type="Proteomes" id="UP001652626"/>
    </source>
</evidence>
<dbReference type="SUPFAM" id="SSF48452">
    <property type="entry name" value="TPR-like"/>
    <property type="match status" value="1"/>
</dbReference>
<name>A0ABM4B067_VANTA</name>
<sequence>MNIYTCNNIYNKVFQHRVYIFREFKKKINKLSQIKLFDKTVKATQIFSGFWFLWPTSVSKNNINAIKEVTLVPSVTEIADKMFETGKYEECYNMLIKYKIQNDVEIKWRVCRALYNMAKESKYNKKMKKELILQAYNVVAEELETNPDNFAVQKWYALILDAKSSNEGIQKKIEQLENVKKHMDLAVTLNPNDASLLHMLGEWCFQISELPWHQRKTADAVFAPLPYSTYEDALEYYLRAEAAQPRFYSINLLRLGCCYLKLKKEDQAKYYLKLAASYPAKSDDDHRANKEAAELLKKFK</sequence>
<dbReference type="InterPro" id="IPR049039">
    <property type="entry name" value="RMD1-3_a_helical_rpt"/>
</dbReference>
<keyword evidence="9" id="KW-0175">Coiled coil</keyword>
<dbReference type="Pfam" id="PF21033">
    <property type="entry name" value="RMD1-3"/>
    <property type="match status" value="1"/>
</dbReference>
<dbReference type="Proteomes" id="UP001652626">
    <property type="component" value="Chromosome 2"/>
</dbReference>
<evidence type="ECO:0000256" key="3">
    <source>
        <dbReference type="ARBA" id="ARBA00022490"/>
    </source>
</evidence>
<dbReference type="Gene3D" id="1.25.40.10">
    <property type="entry name" value="Tetratricopeptide repeat domain"/>
    <property type="match status" value="1"/>
</dbReference>
<evidence type="ECO:0000256" key="2">
    <source>
        <dbReference type="ARBA" id="ARBA00011375"/>
    </source>
</evidence>
<evidence type="ECO:0000256" key="5">
    <source>
        <dbReference type="ARBA" id="ARBA00022803"/>
    </source>
</evidence>
<keyword evidence="10" id="KW-1185">Reference proteome</keyword>
<evidence type="ECO:0000256" key="9">
    <source>
        <dbReference type="SAM" id="Coils"/>
    </source>
</evidence>
<gene>
    <name evidence="11" type="primary">LOC113398279</name>
</gene>
<evidence type="ECO:0000256" key="8">
    <source>
        <dbReference type="ARBA" id="ARBA00041958"/>
    </source>
</evidence>
<evidence type="ECO:0000256" key="6">
    <source>
        <dbReference type="ARBA" id="ARBA00023212"/>
    </source>
</evidence>
<evidence type="ECO:0000256" key="1">
    <source>
        <dbReference type="ARBA" id="ARBA00004245"/>
    </source>
</evidence>